<dbReference type="CDD" id="cd12215">
    <property type="entry name" value="ChiC_BD"/>
    <property type="match status" value="1"/>
</dbReference>
<name>A0A6V7DS43_9XANT</name>
<dbReference type="InterPro" id="IPR055385">
    <property type="entry name" value="GpJ_HDII-ins2"/>
</dbReference>
<dbReference type="InterPro" id="IPR053171">
    <property type="entry name" value="Viral_Tip_Attach_Protein"/>
</dbReference>
<organism evidence="4 6">
    <name type="scientific">Xanthomonas hortorum pv. vitians</name>
    <dbReference type="NCBI Taxonomy" id="83224"/>
    <lineage>
        <taxon>Bacteria</taxon>
        <taxon>Pseudomonadati</taxon>
        <taxon>Pseudomonadota</taxon>
        <taxon>Gammaproteobacteria</taxon>
        <taxon>Lysobacterales</taxon>
        <taxon>Lysobacteraceae</taxon>
        <taxon>Xanthomonas</taxon>
    </lineage>
</organism>
<reference evidence="5 7" key="2">
    <citation type="submission" date="2023-10" db="EMBL/GenBank/DDBJ databases">
        <title>A new tool for lettuce pathogen research.</title>
        <authorList>
            <person name="Horton K.N."/>
            <person name="Cseke L.J."/>
            <person name="Badiwe M."/>
            <person name="Tesfaye D."/>
            <person name="Klein A."/>
            <person name="Su J."/>
            <person name="Potnis N."/>
            <person name="Gassmann W."/>
        </authorList>
    </citation>
    <scope>NUCLEOTIDE SEQUENCE [LARGE SCALE GENOMIC DNA]</scope>
    <source>
        <strain evidence="5 7">JSKH1901</strain>
    </source>
</reference>
<dbReference type="PANTHER" id="PTHR36251:SF2">
    <property type="entry name" value="GIFSY-2 PROPHAGE HOST SPECIFICITY PROTEIN J, PHAGE LAMBDA"/>
    <property type="match status" value="1"/>
</dbReference>
<feature type="coiled-coil region" evidence="2">
    <location>
        <begin position="982"/>
        <end position="1032"/>
    </location>
</feature>
<evidence type="ECO:0000256" key="1">
    <source>
        <dbReference type="ARBA" id="ARBA00022801"/>
    </source>
</evidence>
<sequence length="1535" mass="162888">MGLMTAPAIEGQLVLTPHPVTLEGQRHIPMDLQPGERLCDFLYRHVLDLDQGDWTVSIGGRVVPRHLWPHVFPKDRQVIEVRGAVGENALYIVAMAALIYFTGGAGATWAAGLGATGAAVAYSAAFVAGSILINKVLGPKVESPAPSTAGTVYSLGAARNRPRQYGPLGLLFGRVPLLAPDVASNAYSWYEGDDQYIGMVLTPGIGVGRVGALSNGNTPLSSYEGVSVFHSGYSQMPEQTIPLYSNVDTIDGGELPDTADFVTRTTSADTVRIQINLEYVLGGVGTSGKAYNVSETVQVQSAPVGTGIWSTLATRTFVGDKLGVSKRATLSADVAKGQYDVRVRILGQGNYEGDNQQRNDFQWSTLSSVQADTATYAGIARTGITMKATGQLNGQPDEIRGEHIASPIPVWRNGAWVTEETSNNGAHILKYARGYFDENGLLIAGMGKSDEEIDIESLQGFMAHCEANGYTYDYWLIEERTHDEVLQAIALAGMGQVSWAGGRLSVVWAADEQPLSGIVNMGTMKKGSFAVDYTLASAADGIEYSYFDSTTLKVETLRVPAPGVQTMLNPARLTGEGVSREVHGAELARYHLAQSLYQYKDISFAQDLEYLSYRRLGRLAISHDLTQWGFGGRIVAAERSPLLGTVTLTLDEPVPPPAAGSAFIGLRIPGEAVYRTFRVRPFAEATDTIQLVEEWPDDAALPGEGYADAMVDGGWQDNPAHDTIWIYDFKATPGYSVRVVSIEPESDLKGASISVVPESPEFWIYVKTGQYIQPENGSSLATRPILSNLAISEDQITTGDVTATDLVATFDISGPFDHAVVYASASDGNGELVEVAQTRTRTARWRIPRAGTYTINVRPFGPEGQMGVGASLIFTTIGADAPPVNYDIFDVEEVSGGIRRYTWGFWTDTIQSANLAGAEIRYSEAPEQGAPMPAWDAMTPVGDSGYHTGAFDSPIPSSGKWTFAIRARNTNGTLSVAAKYVTKTLGKNLGELQEEMQQAIDQTTEEIRQGFLEAAARDRQIAEEALAAANKAREDAIAHADALNAALGDLVNADEWTSTASYPKGDFVRYDGRLYRAELENSGVVPAGNPSTWQNVGNYSSAGEAIAAALDVANQTANELAAEVTRLSGVIARLPSGDGQLATSAAVGDEATARANADSALGRRVGTVEARMPSGTGGLETAARVTAVDEAAVWRNEVMGQRVGVVEARMPSGIGLLATSAGVTAVDQARVIGDQALGQRIEATNATVAGKADTSALNALSSQVQQVGNQANATSTALTAVVAKTNINANMLRNPTWARGGQAWTLPPGAALFNRPDFGPYFGLAASSGGAAAEQSVNASAGIYTLSSDIWKDSGSGVGRIEVSAHSASGLIGSPVTVSADSGSWAAWKRFQISINAPAGTTRLVCRFIAENSPGSTYFRRAKLEPGLVATMWTDDTSVVDQASATQSLEARMSVNENGVASYYASYTWALDVTGKVIGMRSFNNGLIGKITFSADVVEIIGATPGGGRNEFVGGKFYAYAPNGRRVVALGYGVT</sequence>
<dbReference type="GO" id="GO:0030246">
    <property type="term" value="F:carbohydrate binding"/>
    <property type="evidence" value="ECO:0007669"/>
    <property type="project" value="InterPro"/>
</dbReference>
<keyword evidence="2" id="KW-0175">Coiled coil</keyword>
<dbReference type="SUPFAM" id="SSF51055">
    <property type="entry name" value="Carbohydrate binding domain"/>
    <property type="match status" value="1"/>
</dbReference>
<dbReference type="PANTHER" id="PTHR36251">
    <property type="entry name" value="FELS-1 PROPHAGE HOST SPECIFICITY PROTEIN-RELATED"/>
    <property type="match status" value="1"/>
</dbReference>
<accession>A0A6V7DS43</accession>
<evidence type="ECO:0000313" key="4">
    <source>
        <dbReference type="EMBL" id="CAD0339660.1"/>
    </source>
</evidence>
<dbReference type="Pfam" id="PF24801">
    <property type="entry name" value="FNIII-A_GpJ"/>
    <property type="match status" value="1"/>
</dbReference>
<gene>
    <name evidence="4" type="ORF">CFBP498_26720</name>
    <name evidence="5" type="ORF">R4K57_16155</name>
</gene>
<evidence type="ECO:0000313" key="6">
    <source>
        <dbReference type="Proteomes" id="UP000515406"/>
    </source>
</evidence>
<reference evidence="4 6" key="1">
    <citation type="submission" date="2020-07" db="EMBL/GenBank/DDBJ databases">
        <authorList>
            <person name="Pothier F. J."/>
        </authorList>
    </citation>
    <scope>NUCLEOTIDE SEQUENCE [LARGE SCALE GENOMIC DNA]</scope>
    <source>
        <strain evidence="4 6">CFBP 498</strain>
    </source>
</reference>
<dbReference type="GO" id="GO:0005576">
    <property type="term" value="C:extracellular region"/>
    <property type="evidence" value="ECO:0007669"/>
    <property type="project" value="InterPro"/>
</dbReference>
<dbReference type="SMART" id="SM00495">
    <property type="entry name" value="ChtBD3"/>
    <property type="match status" value="1"/>
</dbReference>
<dbReference type="EMBL" id="LR828257">
    <property type="protein sequence ID" value="CAD0339668.1"/>
    <property type="molecule type" value="Genomic_DNA"/>
</dbReference>
<evidence type="ECO:0000313" key="5">
    <source>
        <dbReference type="EMBL" id="MDV7249909.1"/>
    </source>
</evidence>
<protein>
    <submittedName>
        <fullName evidence="5">DUF2458 domain-containing protein</fullName>
    </submittedName>
</protein>
<dbReference type="InterPro" id="IPR036573">
    <property type="entry name" value="CBM_sf_5/12"/>
</dbReference>
<dbReference type="Proteomes" id="UP001187425">
    <property type="component" value="Unassembled WGS sequence"/>
</dbReference>
<proteinExistence type="predicted"/>
<evidence type="ECO:0000313" key="7">
    <source>
        <dbReference type="Proteomes" id="UP001187425"/>
    </source>
</evidence>
<dbReference type="EMBL" id="LR828257">
    <property type="protein sequence ID" value="CAD0339660.1"/>
    <property type="molecule type" value="Genomic_DNA"/>
</dbReference>
<dbReference type="Proteomes" id="UP000515406">
    <property type="component" value="Chromosome"/>
</dbReference>
<keyword evidence="6" id="KW-1185">Reference proteome</keyword>
<dbReference type="GO" id="GO:0005975">
    <property type="term" value="P:carbohydrate metabolic process"/>
    <property type="evidence" value="ECO:0007669"/>
    <property type="project" value="InterPro"/>
</dbReference>
<evidence type="ECO:0000259" key="3">
    <source>
        <dbReference type="SMART" id="SM00495"/>
    </source>
</evidence>
<dbReference type="Gene3D" id="2.10.10.20">
    <property type="entry name" value="Carbohydrate-binding module superfamily 5/12"/>
    <property type="match status" value="1"/>
</dbReference>
<dbReference type="RefSeq" id="WP_232095528.1">
    <property type="nucleotide sequence ID" value="NZ_JAVTRY010000026.1"/>
</dbReference>
<dbReference type="GO" id="GO:0004553">
    <property type="term" value="F:hydrolase activity, hydrolyzing O-glycosyl compounds"/>
    <property type="evidence" value="ECO:0007669"/>
    <property type="project" value="InterPro"/>
</dbReference>
<keyword evidence="1" id="KW-0378">Hydrolase</keyword>
<dbReference type="InterPro" id="IPR003610">
    <property type="entry name" value="CBM5/12"/>
</dbReference>
<dbReference type="EMBL" id="JAWMQI010000068">
    <property type="protein sequence ID" value="MDV7249909.1"/>
    <property type="molecule type" value="Genomic_DNA"/>
</dbReference>
<dbReference type="Gene3D" id="2.60.120.260">
    <property type="entry name" value="Galactose-binding domain-like"/>
    <property type="match status" value="1"/>
</dbReference>
<feature type="domain" description="Chitin-binding type-3" evidence="3">
    <location>
        <begin position="1053"/>
        <end position="1096"/>
    </location>
</feature>
<evidence type="ECO:0000256" key="2">
    <source>
        <dbReference type="SAM" id="Coils"/>
    </source>
</evidence>